<evidence type="ECO:0000259" key="1">
    <source>
        <dbReference type="Pfam" id="PF12697"/>
    </source>
</evidence>
<dbReference type="InterPro" id="IPR000073">
    <property type="entry name" value="AB_hydrolase_1"/>
</dbReference>
<keyword evidence="2" id="KW-0378">Hydrolase</keyword>
<proteinExistence type="predicted"/>
<dbReference type="InterPro" id="IPR050228">
    <property type="entry name" value="Carboxylesterase_BioH"/>
</dbReference>
<gene>
    <name evidence="2" type="ORF">ACIBG2_27995</name>
</gene>
<accession>A0ABW7YZA0</accession>
<dbReference type="Pfam" id="PF12697">
    <property type="entry name" value="Abhydrolase_6"/>
    <property type="match status" value="1"/>
</dbReference>
<dbReference type="RefSeq" id="WP_397085637.1">
    <property type="nucleotide sequence ID" value="NZ_JBITGY010000007.1"/>
</dbReference>
<dbReference type="InterPro" id="IPR029058">
    <property type="entry name" value="AB_hydrolase_fold"/>
</dbReference>
<feature type="domain" description="AB hydrolase-1" evidence="1">
    <location>
        <begin position="31"/>
        <end position="259"/>
    </location>
</feature>
<dbReference type="Proteomes" id="UP001612741">
    <property type="component" value="Unassembled WGS sequence"/>
</dbReference>
<dbReference type="PANTHER" id="PTHR43194:SF2">
    <property type="entry name" value="PEROXISOMAL MEMBRANE PROTEIN LPX1"/>
    <property type="match status" value="1"/>
</dbReference>
<dbReference type="SUPFAM" id="SSF53474">
    <property type="entry name" value="alpha/beta-Hydrolases"/>
    <property type="match status" value="1"/>
</dbReference>
<evidence type="ECO:0000313" key="3">
    <source>
        <dbReference type="Proteomes" id="UP001612741"/>
    </source>
</evidence>
<keyword evidence="3" id="KW-1185">Reference proteome</keyword>
<dbReference type="EMBL" id="JBITGY010000007">
    <property type="protein sequence ID" value="MFI6501249.1"/>
    <property type="molecule type" value="Genomic_DNA"/>
</dbReference>
<reference evidence="2 3" key="1">
    <citation type="submission" date="2024-10" db="EMBL/GenBank/DDBJ databases">
        <title>The Natural Products Discovery Center: Release of the First 8490 Sequenced Strains for Exploring Actinobacteria Biosynthetic Diversity.</title>
        <authorList>
            <person name="Kalkreuter E."/>
            <person name="Kautsar S.A."/>
            <person name="Yang D."/>
            <person name="Bader C.D."/>
            <person name="Teijaro C.N."/>
            <person name="Fluegel L."/>
            <person name="Davis C.M."/>
            <person name="Simpson J.R."/>
            <person name="Lauterbach L."/>
            <person name="Steele A.D."/>
            <person name="Gui C."/>
            <person name="Meng S."/>
            <person name="Li G."/>
            <person name="Viehrig K."/>
            <person name="Ye F."/>
            <person name="Su P."/>
            <person name="Kiefer A.F."/>
            <person name="Nichols A."/>
            <person name="Cepeda A.J."/>
            <person name="Yan W."/>
            <person name="Fan B."/>
            <person name="Jiang Y."/>
            <person name="Adhikari A."/>
            <person name="Zheng C.-J."/>
            <person name="Schuster L."/>
            <person name="Cowan T.M."/>
            <person name="Smanski M.J."/>
            <person name="Chevrette M.G."/>
            <person name="De Carvalho L.P.S."/>
            <person name="Shen B."/>
        </authorList>
    </citation>
    <scope>NUCLEOTIDE SEQUENCE [LARGE SCALE GENOMIC DNA]</scope>
    <source>
        <strain evidence="2 3">NPDC050545</strain>
    </source>
</reference>
<evidence type="ECO:0000313" key="2">
    <source>
        <dbReference type="EMBL" id="MFI6501249.1"/>
    </source>
</evidence>
<sequence length="271" mass="29178">MWRGNTMYLEISDGQLYYEVRGTGPLVLLFGAPMDAGAFAPLADLLAADHTVVTADPRGIGRSVLTDPEQESTPALRAADLARLLDHLDAGPAVAFGSSGGAVTVLALAQSRPDLLRAVIAHEPPHYHQLDDREKLSARVEDMIAAYAAGDIKGAWAMFMENANIHLPEGMLDHFVPEPGTQAAADDRYSYLQMLRGTVQWVPDLPNLRDNPAKILIGLGEDSAGELCDRTSRALAASLGTEPTMFPGGHIGFAEDPGTFEPRLREVLREV</sequence>
<dbReference type="Gene3D" id="3.40.50.1820">
    <property type="entry name" value="alpha/beta hydrolase"/>
    <property type="match status" value="1"/>
</dbReference>
<dbReference type="GO" id="GO:0016787">
    <property type="term" value="F:hydrolase activity"/>
    <property type="evidence" value="ECO:0007669"/>
    <property type="project" value="UniProtKB-KW"/>
</dbReference>
<dbReference type="PANTHER" id="PTHR43194">
    <property type="entry name" value="HYDROLASE ALPHA/BETA FOLD FAMILY"/>
    <property type="match status" value="1"/>
</dbReference>
<comment type="caution">
    <text evidence="2">The sequence shown here is derived from an EMBL/GenBank/DDBJ whole genome shotgun (WGS) entry which is preliminary data.</text>
</comment>
<name>A0ABW7YZA0_9ACTN</name>
<organism evidence="2 3">
    <name type="scientific">Nonomuraea typhae</name>
    <dbReference type="NCBI Taxonomy" id="2603600"/>
    <lineage>
        <taxon>Bacteria</taxon>
        <taxon>Bacillati</taxon>
        <taxon>Actinomycetota</taxon>
        <taxon>Actinomycetes</taxon>
        <taxon>Streptosporangiales</taxon>
        <taxon>Streptosporangiaceae</taxon>
        <taxon>Nonomuraea</taxon>
    </lineage>
</organism>
<protein>
    <submittedName>
        <fullName evidence="2">Alpha/beta fold hydrolase</fullName>
    </submittedName>
</protein>